<dbReference type="InterPro" id="IPR004839">
    <property type="entry name" value="Aminotransferase_I/II_large"/>
</dbReference>
<evidence type="ECO:0000259" key="6">
    <source>
        <dbReference type="Pfam" id="PF00155"/>
    </source>
</evidence>
<dbReference type="SUPFAM" id="SSF53383">
    <property type="entry name" value="PLP-dependent transferases"/>
    <property type="match status" value="1"/>
</dbReference>
<evidence type="ECO:0000256" key="4">
    <source>
        <dbReference type="ARBA" id="ARBA00023239"/>
    </source>
</evidence>
<dbReference type="InterPro" id="IPR015424">
    <property type="entry name" value="PyrdxlP-dep_Trfase"/>
</dbReference>
<proteinExistence type="inferred from homology"/>
<dbReference type="InterPro" id="IPR051798">
    <property type="entry name" value="Class-II_PLP-Dep_Aminotrans"/>
</dbReference>
<keyword evidence="8" id="KW-1185">Reference proteome</keyword>
<dbReference type="AlphaFoldDB" id="A0A0M0KAX2"/>
<comment type="caution">
    <text evidence="7">The sequence shown here is derived from an EMBL/GenBank/DDBJ whole genome shotgun (WGS) entry which is preliminary data.</text>
</comment>
<dbReference type="Gene3D" id="3.40.640.10">
    <property type="entry name" value="Type I PLP-dependent aspartate aminotransferase-like (Major domain)"/>
    <property type="match status" value="1"/>
</dbReference>
<dbReference type="PANTHER" id="PTHR43525:SF1">
    <property type="entry name" value="PROTEIN MALY"/>
    <property type="match status" value="1"/>
</dbReference>
<dbReference type="GO" id="GO:0008483">
    <property type="term" value="F:transaminase activity"/>
    <property type="evidence" value="ECO:0007669"/>
    <property type="project" value="UniProtKB-KW"/>
</dbReference>
<comment type="cofactor">
    <cofactor evidence="1">
        <name>pyridoxal 5'-phosphate</name>
        <dbReference type="ChEBI" id="CHEBI:597326"/>
    </cofactor>
</comment>
<dbReference type="EC" id="4.4.1.13" evidence="2"/>
<keyword evidence="3" id="KW-0663">Pyridoxal phosphate</keyword>
<dbReference type="GO" id="GO:0047804">
    <property type="term" value="F:cysteine-S-conjugate beta-lyase activity"/>
    <property type="evidence" value="ECO:0007669"/>
    <property type="project" value="UniProtKB-EC"/>
</dbReference>
<evidence type="ECO:0000256" key="5">
    <source>
        <dbReference type="ARBA" id="ARBA00037974"/>
    </source>
</evidence>
<gene>
    <name evidence="7" type="ORF">Ctob_012840</name>
</gene>
<organism evidence="7 8">
    <name type="scientific">Chrysochromulina tobinii</name>
    <dbReference type="NCBI Taxonomy" id="1460289"/>
    <lineage>
        <taxon>Eukaryota</taxon>
        <taxon>Haptista</taxon>
        <taxon>Haptophyta</taxon>
        <taxon>Prymnesiophyceae</taxon>
        <taxon>Prymnesiales</taxon>
        <taxon>Chrysochromulinaceae</taxon>
        <taxon>Chrysochromulina</taxon>
    </lineage>
</organism>
<keyword evidence="4" id="KW-0456">Lyase</keyword>
<evidence type="ECO:0000313" key="8">
    <source>
        <dbReference type="Proteomes" id="UP000037460"/>
    </source>
</evidence>
<dbReference type="EMBL" id="JWZX01000817">
    <property type="protein sequence ID" value="KOO35563.1"/>
    <property type="molecule type" value="Genomic_DNA"/>
</dbReference>
<evidence type="ECO:0000256" key="1">
    <source>
        <dbReference type="ARBA" id="ARBA00001933"/>
    </source>
</evidence>
<keyword evidence="7" id="KW-0808">Transferase</keyword>
<evidence type="ECO:0000256" key="3">
    <source>
        <dbReference type="ARBA" id="ARBA00022898"/>
    </source>
</evidence>
<dbReference type="Gene3D" id="3.90.1150.10">
    <property type="entry name" value="Aspartate Aminotransferase, domain 1"/>
    <property type="match status" value="1"/>
</dbReference>
<protein>
    <recommendedName>
        <fullName evidence="2">cysteine-S-conjugate beta-lyase</fullName>
        <ecNumber evidence="2">4.4.1.13</ecNumber>
    </recommendedName>
</protein>
<feature type="domain" description="Aminotransferase class I/classII large" evidence="6">
    <location>
        <begin position="9"/>
        <end position="243"/>
    </location>
</feature>
<dbReference type="GO" id="GO:0030170">
    <property type="term" value="F:pyridoxal phosphate binding"/>
    <property type="evidence" value="ECO:0007669"/>
    <property type="project" value="InterPro"/>
</dbReference>
<dbReference type="PANTHER" id="PTHR43525">
    <property type="entry name" value="PROTEIN MALY"/>
    <property type="match status" value="1"/>
</dbReference>
<sequence length="260" mass="28776">MDATTRLVERLDSEPSVRVLLLCNPHNPTGRVWRRAELAALARECAKRQILVVSDEIWADWVLPSACQWPFEPFANVAAAAGCQYITLGAPTKSFSLAGLHASYLILPDARLRRKYLEYTEPAFLTYGSVFATAAMLAAYSDAAAAWLDAARSHVADNVRYLGSFLHHHVPQVTVEHLEATYCAWLNLRCLQLDADETSARLKRAGLVLSPGREFDSSGASDCYQRINLACSRPVLELAASRIRTVVEERLVTLGTFQVV</sequence>
<reference evidence="8" key="1">
    <citation type="journal article" date="2015" name="PLoS Genet.">
        <title>Genome Sequence and Transcriptome Analyses of Chrysochromulina tobin: Metabolic Tools for Enhanced Algal Fitness in the Prominent Order Prymnesiales (Haptophyceae).</title>
        <authorList>
            <person name="Hovde B.T."/>
            <person name="Deodato C.R."/>
            <person name="Hunsperger H.M."/>
            <person name="Ryken S.A."/>
            <person name="Yost W."/>
            <person name="Jha R.K."/>
            <person name="Patterson J."/>
            <person name="Monnat R.J. Jr."/>
            <person name="Barlow S.B."/>
            <person name="Starkenburg S.R."/>
            <person name="Cattolico R.A."/>
        </authorList>
    </citation>
    <scope>NUCLEOTIDE SEQUENCE</scope>
    <source>
        <strain evidence="8">CCMP291</strain>
    </source>
</reference>
<comment type="similarity">
    <text evidence="5">Belongs to the class-II pyridoxal-phosphate-dependent aminotransferase family. MalY/PatB cystathionine beta-lyase subfamily.</text>
</comment>
<dbReference type="Proteomes" id="UP000037460">
    <property type="component" value="Unassembled WGS sequence"/>
</dbReference>
<dbReference type="InterPro" id="IPR015422">
    <property type="entry name" value="PyrdxlP-dep_Trfase_small"/>
</dbReference>
<evidence type="ECO:0000313" key="7">
    <source>
        <dbReference type="EMBL" id="KOO35563.1"/>
    </source>
</evidence>
<dbReference type="Pfam" id="PF00155">
    <property type="entry name" value="Aminotran_1_2"/>
    <property type="match status" value="1"/>
</dbReference>
<dbReference type="OrthoDB" id="7042322at2759"/>
<name>A0A0M0KAX2_9EUKA</name>
<dbReference type="InterPro" id="IPR015421">
    <property type="entry name" value="PyrdxlP-dep_Trfase_major"/>
</dbReference>
<keyword evidence="7" id="KW-0032">Aminotransferase</keyword>
<accession>A0A0M0KAX2</accession>
<evidence type="ECO:0000256" key="2">
    <source>
        <dbReference type="ARBA" id="ARBA00012224"/>
    </source>
</evidence>
<dbReference type="CDD" id="cd00609">
    <property type="entry name" value="AAT_like"/>
    <property type="match status" value="1"/>
</dbReference>